<dbReference type="SMR" id="C4Z036"/>
<feature type="domain" description="Transglycosylase SLT" evidence="2">
    <location>
        <begin position="48"/>
        <end position="144"/>
    </location>
</feature>
<proteinExistence type="inferred from homology"/>
<dbReference type="SUPFAM" id="SSF53955">
    <property type="entry name" value="Lysozyme-like"/>
    <property type="match status" value="1"/>
</dbReference>
<dbReference type="GO" id="GO:0000270">
    <property type="term" value="P:peptidoglycan metabolic process"/>
    <property type="evidence" value="ECO:0007669"/>
    <property type="project" value="InterPro"/>
</dbReference>
<dbReference type="RefSeq" id="WP_012739185.1">
    <property type="nucleotide sequence ID" value="NC_012778.1"/>
</dbReference>
<organism evidence="3 4">
    <name type="scientific">Lachnospira eligens (strain ATCC 27750 / DSM 3376 / VPI C15-48 / C15-B4)</name>
    <name type="common">Eubacterium eligens</name>
    <dbReference type="NCBI Taxonomy" id="515620"/>
    <lineage>
        <taxon>Bacteria</taxon>
        <taxon>Bacillati</taxon>
        <taxon>Bacillota</taxon>
        <taxon>Clostridia</taxon>
        <taxon>Lachnospirales</taxon>
        <taxon>Lachnospiraceae</taxon>
        <taxon>Lachnospira</taxon>
    </lineage>
</organism>
<dbReference type="InterPro" id="IPR000189">
    <property type="entry name" value="Transglyc_AS"/>
</dbReference>
<dbReference type="GeneID" id="41357383"/>
<sequence length="311" mass="32808">MSTVNNISPIDGSAYLVSTGNSVNATSGTDFDKIYNDIAVDDSLESIFAGAAKEFGINENFLKAVAKAESGFDPDAVSGCGAQGIMQLMPFTSESYGVTDPFDAKQNIYAGAQLLSELLDNYNGNATLALAAYNAGSGSVQKYGGVPPYDETVNYINKINDILGGSLAGDSKTIDGASTTDFSVAQNVIAPDIEIKKSTLGTSAEAGKLIGTISTNNDDRLSVGLYNVVTDNDSDVIKNMDVGRKLPDNDMAENSTGYIYSGKELSYDAMTANVNFLNNASYDSVYKNDPQSIYQAQASVISPLVLKLLDL</sequence>
<dbReference type="CAZy" id="GH23">
    <property type="family name" value="Glycoside Hydrolase Family 23"/>
</dbReference>
<gene>
    <name evidence="3" type="ordered locus">EUBELI_00948</name>
</gene>
<evidence type="ECO:0000256" key="1">
    <source>
        <dbReference type="ARBA" id="ARBA00007734"/>
    </source>
</evidence>
<protein>
    <submittedName>
        <fullName evidence="3">Glycoside Hydrolase Family 23-like lytic murein transglycosylases</fullName>
    </submittedName>
</protein>
<dbReference type="PANTHER" id="PTHR37423">
    <property type="entry name" value="SOLUBLE LYTIC MUREIN TRANSGLYCOSYLASE-RELATED"/>
    <property type="match status" value="1"/>
</dbReference>
<dbReference type="Pfam" id="PF01464">
    <property type="entry name" value="SLT"/>
    <property type="match status" value="1"/>
</dbReference>
<accession>C4Z036</accession>
<comment type="similarity">
    <text evidence="1">Belongs to the transglycosylase Slt family.</text>
</comment>
<evidence type="ECO:0000313" key="3">
    <source>
        <dbReference type="EMBL" id="ACR71949.1"/>
    </source>
</evidence>
<dbReference type="GO" id="GO:0016787">
    <property type="term" value="F:hydrolase activity"/>
    <property type="evidence" value="ECO:0007669"/>
    <property type="project" value="UniProtKB-KW"/>
</dbReference>
<reference evidence="3 4" key="1">
    <citation type="journal article" date="2009" name="Proc. Natl. Acad. Sci. U.S.A.">
        <title>Characterizing a model human gut microbiota composed of members of its two dominant bacterial phyla.</title>
        <authorList>
            <person name="Mahowald M.A."/>
            <person name="Rey F.E."/>
            <person name="Seedorf H."/>
            <person name="Turnbaugh P.J."/>
            <person name="Fulton R.S."/>
            <person name="Wollam A."/>
            <person name="Shah N."/>
            <person name="Wang C."/>
            <person name="Magrini V."/>
            <person name="Wilson R.K."/>
            <person name="Cantarel B.L."/>
            <person name="Coutinho P.M."/>
            <person name="Henrissat B."/>
            <person name="Crock L.W."/>
            <person name="Russell A."/>
            <person name="Verberkmoes N.C."/>
            <person name="Hettich R.L."/>
            <person name="Gordon J.I."/>
        </authorList>
    </citation>
    <scope>NUCLEOTIDE SEQUENCE [LARGE SCALE GENOMIC DNA]</scope>
    <source>
        <strain evidence="4">ATCC 27750 / DSM 3376 / VPI C15-48 / C15-B4</strain>
    </source>
</reference>
<dbReference type="GO" id="GO:0008933">
    <property type="term" value="F:peptidoglycan lytic transglycosylase activity"/>
    <property type="evidence" value="ECO:0007669"/>
    <property type="project" value="InterPro"/>
</dbReference>
<dbReference type="AlphaFoldDB" id="C4Z036"/>
<dbReference type="PROSITE" id="PS00922">
    <property type="entry name" value="TRANSGLYCOSYLASE"/>
    <property type="match status" value="1"/>
</dbReference>
<dbReference type="InterPro" id="IPR008258">
    <property type="entry name" value="Transglycosylase_SLT_dom_1"/>
</dbReference>
<dbReference type="PANTHER" id="PTHR37423:SF2">
    <property type="entry name" value="MEMBRANE-BOUND LYTIC MUREIN TRANSGLYCOSYLASE C"/>
    <property type="match status" value="1"/>
</dbReference>
<dbReference type="KEGG" id="eel:EUBELI_00948"/>
<dbReference type="Proteomes" id="UP000001476">
    <property type="component" value="Chromosome"/>
</dbReference>
<dbReference type="EMBL" id="CP001104">
    <property type="protein sequence ID" value="ACR71949.1"/>
    <property type="molecule type" value="Genomic_DNA"/>
</dbReference>
<dbReference type="STRING" id="515620.EUBELI_00948"/>
<dbReference type="CDD" id="cd00254">
    <property type="entry name" value="LT-like"/>
    <property type="match status" value="1"/>
</dbReference>
<dbReference type="HOGENOM" id="CLU_893556_0_0_9"/>
<evidence type="ECO:0000313" key="4">
    <source>
        <dbReference type="Proteomes" id="UP000001476"/>
    </source>
</evidence>
<name>C4Z036_LACE2</name>
<dbReference type="InterPro" id="IPR023346">
    <property type="entry name" value="Lysozyme-like_dom_sf"/>
</dbReference>
<evidence type="ECO:0000259" key="2">
    <source>
        <dbReference type="Pfam" id="PF01464"/>
    </source>
</evidence>
<dbReference type="eggNOG" id="COG0741">
    <property type="taxonomic scope" value="Bacteria"/>
</dbReference>
<dbReference type="Gene3D" id="1.10.530.10">
    <property type="match status" value="1"/>
</dbReference>
<dbReference type="GO" id="GO:0016020">
    <property type="term" value="C:membrane"/>
    <property type="evidence" value="ECO:0007669"/>
    <property type="project" value="InterPro"/>
</dbReference>
<keyword evidence="3" id="KW-0378">Hydrolase</keyword>
<keyword evidence="4" id="KW-1185">Reference proteome</keyword>